<feature type="domain" description="RRM" evidence="4">
    <location>
        <begin position="102"/>
        <end position="183"/>
    </location>
</feature>
<keyword evidence="2 3" id="KW-0694">RNA-binding</keyword>
<gene>
    <name evidence="5" type="ORF">P3X46_020661</name>
</gene>
<comment type="caution">
    <text evidence="5">The sequence shown here is derived from an EMBL/GenBank/DDBJ whole genome shotgun (WGS) entry which is preliminary data.</text>
</comment>
<proteinExistence type="predicted"/>
<dbReference type="InterPro" id="IPR000504">
    <property type="entry name" value="RRM_dom"/>
</dbReference>
<dbReference type="Pfam" id="PF00076">
    <property type="entry name" value="RRM_1"/>
    <property type="match status" value="2"/>
</dbReference>
<dbReference type="InterPro" id="IPR035979">
    <property type="entry name" value="RBD_domain_sf"/>
</dbReference>
<evidence type="ECO:0000259" key="4">
    <source>
        <dbReference type="PROSITE" id="PS50102"/>
    </source>
</evidence>
<evidence type="ECO:0000313" key="6">
    <source>
        <dbReference type="Proteomes" id="UP001174677"/>
    </source>
</evidence>
<evidence type="ECO:0000256" key="1">
    <source>
        <dbReference type="ARBA" id="ARBA00022737"/>
    </source>
</evidence>
<reference evidence="5 6" key="1">
    <citation type="journal article" date="2023" name="Plant Biotechnol. J.">
        <title>Chromosome-level wild Hevea brasiliensis genome provides new tools for genomic-assisted breeding and valuable loci to elevate rubber yield.</title>
        <authorList>
            <person name="Cheng H."/>
            <person name="Song X."/>
            <person name="Hu Y."/>
            <person name="Wu T."/>
            <person name="Yang Q."/>
            <person name="An Z."/>
            <person name="Feng S."/>
            <person name="Deng Z."/>
            <person name="Wu W."/>
            <person name="Zeng X."/>
            <person name="Tu M."/>
            <person name="Wang X."/>
            <person name="Huang H."/>
        </authorList>
    </citation>
    <scope>NUCLEOTIDE SEQUENCE [LARGE SCALE GENOMIC DNA]</scope>
    <source>
        <strain evidence="5">MT/VB/25A 57/8</strain>
    </source>
</reference>
<evidence type="ECO:0000256" key="3">
    <source>
        <dbReference type="PROSITE-ProRule" id="PRU00176"/>
    </source>
</evidence>
<accession>A0ABQ9LFT3</accession>
<dbReference type="SMART" id="SM00360">
    <property type="entry name" value="RRM"/>
    <property type="match status" value="2"/>
</dbReference>
<dbReference type="Gene3D" id="3.30.70.330">
    <property type="match status" value="2"/>
</dbReference>
<dbReference type="PROSITE" id="PS50102">
    <property type="entry name" value="RRM"/>
    <property type="match status" value="2"/>
</dbReference>
<evidence type="ECO:0000256" key="2">
    <source>
        <dbReference type="ARBA" id="ARBA00022884"/>
    </source>
</evidence>
<protein>
    <recommendedName>
        <fullName evidence="4">RRM domain-containing protein</fullName>
    </recommendedName>
</protein>
<feature type="domain" description="RRM" evidence="4">
    <location>
        <begin position="1"/>
        <end position="76"/>
    </location>
</feature>
<name>A0ABQ9LFT3_HEVBR</name>
<keyword evidence="6" id="KW-1185">Reference proteome</keyword>
<dbReference type="EMBL" id="JARPOI010000012">
    <property type="protein sequence ID" value="KAJ9165835.1"/>
    <property type="molecule type" value="Genomic_DNA"/>
</dbReference>
<dbReference type="Proteomes" id="UP001174677">
    <property type="component" value="Chromosome 12"/>
</dbReference>
<dbReference type="PANTHER" id="PTHR24012">
    <property type="entry name" value="RNA BINDING PROTEIN"/>
    <property type="match status" value="1"/>
</dbReference>
<organism evidence="5 6">
    <name type="scientific">Hevea brasiliensis</name>
    <name type="common">Para rubber tree</name>
    <name type="synonym">Siphonia brasiliensis</name>
    <dbReference type="NCBI Taxonomy" id="3981"/>
    <lineage>
        <taxon>Eukaryota</taxon>
        <taxon>Viridiplantae</taxon>
        <taxon>Streptophyta</taxon>
        <taxon>Embryophyta</taxon>
        <taxon>Tracheophyta</taxon>
        <taxon>Spermatophyta</taxon>
        <taxon>Magnoliopsida</taxon>
        <taxon>eudicotyledons</taxon>
        <taxon>Gunneridae</taxon>
        <taxon>Pentapetalae</taxon>
        <taxon>rosids</taxon>
        <taxon>fabids</taxon>
        <taxon>Malpighiales</taxon>
        <taxon>Euphorbiaceae</taxon>
        <taxon>Crotonoideae</taxon>
        <taxon>Micrandreae</taxon>
        <taxon>Hevea</taxon>
    </lineage>
</organism>
<keyword evidence="1" id="KW-0677">Repeat</keyword>
<evidence type="ECO:0000313" key="5">
    <source>
        <dbReference type="EMBL" id="KAJ9165835.1"/>
    </source>
</evidence>
<dbReference type="SUPFAM" id="SSF54928">
    <property type="entry name" value="RNA-binding domain, RBD"/>
    <property type="match status" value="1"/>
</dbReference>
<dbReference type="InterPro" id="IPR012677">
    <property type="entry name" value="Nucleotide-bd_a/b_plait_sf"/>
</dbReference>
<sequence>MSLKNLSESTEDEDLMNIFGEYGVITSFVVMRDADGKSNGFVFVNFENADDAAKTVESLNGKKFDDKEWYVGKAQKKSERELELKSHFEQSMKEAVDKFQGVNLYIKNLDDSINDEKLKELFADFGTITSCKVMCDPSEISRGSGFVAFSTLEEASRAAQFSQMRPVTMASSVAPRMPIHSPG</sequence>